<keyword evidence="1" id="KW-0175">Coiled coil</keyword>
<feature type="coiled-coil region" evidence="1">
    <location>
        <begin position="190"/>
        <end position="320"/>
    </location>
</feature>
<dbReference type="Proteomes" id="UP000324800">
    <property type="component" value="Unassembled WGS sequence"/>
</dbReference>
<organism evidence="2 3">
    <name type="scientific">Streblomastix strix</name>
    <dbReference type="NCBI Taxonomy" id="222440"/>
    <lineage>
        <taxon>Eukaryota</taxon>
        <taxon>Metamonada</taxon>
        <taxon>Preaxostyla</taxon>
        <taxon>Oxymonadida</taxon>
        <taxon>Streblomastigidae</taxon>
        <taxon>Streblomastix</taxon>
    </lineage>
</organism>
<dbReference type="OrthoDB" id="7537227at2759"/>
<gene>
    <name evidence="2" type="ORF">EZS28_019078</name>
</gene>
<comment type="caution">
    <text evidence="2">The sequence shown here is derived from an EMBL/GenBank/DDBJ whole genome shotgun (WGS) entry which is preliminary data.</text>
</comment>
<evidence type="ECO:0000256" key="1">
    <source>
        <dbReference type="SAM" id="Coils"/>
    </source>
</evidence>
<evidence type="ECO:0000313" key="2">
    <source>
        <dbReference type="EMBL" id="KAA6385394.1"/>
    </source>
</evidence>
<proteinExistence type="predicted"/>
<dbReference type="SUPFAM" id="SSF48371">
    <property type="entry name" value="ARM repeat"/>
    <property type="match status" value="1"/>
</dbReference>
<dbReference type="EMBL" id="SNRW01005284">
    <property type="protein sequence ID" value="KAA6385394.1"/>
    <property type="molecule type" value="Genomic_DNA"/>
</dbReference>
<protein>
    <submittedName>
        <fullName evidence="2">Uncharacterized protein</fullName>
    </submittedName>
</protein>
<name>A0A5J4VS03_9EUKA</name>
<dbReference type="Gene3D" id="1.25.10.10">
    <property type="entry name" value="Leucine-rich Repeat Variant"/>
    <property type="match status" value="1"/>
</dbReference>
<accession>A0A5J4VS03</accession>
<sequence>MSKKFSESLRMIDQIDSPSDKVKIPILADGIMSEDPELRGQVTQQLTEIALRYVNYGSSTNEIFLSPLIAILKSGGPEQSQAASEALSKIIVNHPLFKDSLMKSGFIEMARFTLMDSSTPDHVSSNLLRIILDLTFINAEVDCMSSLIPVLKKLSEEKDLRKQDITIKAKKISAILTSQGVSKPIQPAELLELKRLNDQLKRENEDLKRNNQEKVRKIAEYLKKEQEKKWENTESIRIFEEQKTKEEQEQRIVAELEKKEEEKKRINEQKIRENEQKMRENEELRRKEQIKLREIEELRRKDEEAQKKIQELERKDWEKTSQMIETDKQLEIFKSTKTVDLPISIIVQAGSFTKKVNQFTYTATANQNMTFTISPTIMHGVSRCEFKINKMTLPFFGVIRSDKKDNVIFFFSGLVYQNGKEISGNQFMKDDNIIAIEVNMTIPRTAHLFINSIQQPVFFSKLPESVQFYFFLNSQGDSATVLSLKKLAAPTIANIPDSKEVKWE</sequence>
<reference evidence="2 3" key="1">
    <citation type="submission" date="2019-03" db="EMBL/GenBank/DDBJ databases">
        <title>Single cell metagenomics reveals metabolic interactions within the superorganism composed of flagellate Streblomastix strix and complex community of Bacteroidetes bacteria on its surface.</title>
        <authorList>
            <person name="Treitli S.C."/>
            <person name="Kolisko M."/>
            <person name="Husnik F."/>
            <person name="Keeling P."/>
            <person name="Hampl V."/>
        </authorList>
    </citation>
    <scope>NUCLEOTIDE SEQUENCE [LARGE SCALE GENOMIC DNA]</scope>
    <source>
        <strain evidence="2">ST1C</strain>
    </source>
</reference>
<dbReference type="AlphaFoldDB" id="A0A5J4VS03"/>
<evidence type="ECO:0000313" key="3">
    <source>
        <dbReference type="Proteomes" id="UP000324800"/>
    </source>
</evidence>
<dbReference type="InterPro" id="IPR011989">
    <property type="entry name" value="ARM-like"/>
</dbReference>
<dbReference type="InterPro" id="IPR016024">
    <property type="entry name" value="ARM-type_fold"/>
</dbReference>